<keyword evidence="6" id="KW-0325">Glycoprotein</keyword>
<accession>A0A9P0F2X5</accession>
<comment type="similarity">
    <text evidence="1">Belongs to the AB hydrolase superfamily. Lipase family.</text>
</comment>
<feature type="domain" description="Partial AB-hydrolase lipase" evidence="9">
    <location>
        <begin position="62"/>
        <end position="122"/>
    </location>
</feature>
<keyword evidence="3" id="KW-0378">Hydrolase</keyword>
<keyword evidence="5" id="KW-0443">Lipid metabolism</keyword>
<dbReference type="Pfam" id="PF04083">
    <property type="entry name" value="Abhydro_lipase"/>
    <property type="match status" value="1"/>
</dbReference>
<dbReference type="KEGG" id="btab:109036313"/>
<evidence type="ECO:0000256" key="3">
    <source>
        <dbReference type="ARBA" id="ARBA00022801"/>
    </source>
</evidence>
<dbReference type="Proteomes" id="UP001152759">
    <property type="component" value="Chromosome 3"/>
</dbReference>
<feature type="chain" id="PRO_5040179070" description="Partial AB-hydrolase lipase domain-containing protein" evidence="8">
    <location>
        <begin position="21"/>
        <end position="768"/>
    </location>
</feature>
<evidence type="ECO:0000256" key="4">
    <source>
        <dbReference type="ARBA" id="ARBA00022963"/>
    </source>
</evidence>
<reference evidence="10" key="1">
    <citation type="submission" date="2021-12" db="EMBL/GenBank/DDBJ databases">
        <authorList>
            <person name="King R."/>
        </authorList>
    </citation>
    <scope>NUCLEOTIDE SEQUENCE</scope>
</reference>
<dbReference type="InterPro" id="IPR029058">
    <property type="entry name" value="AB_hydrolase_fold"/>
</dbReference>
<name>A0A9P0F2X5_BEMTA</name>
<evidence type="ECO:0000259" key="9">
    <source>
        <dbReference type="Pfam" id="PF04083"/>
    </source>
</evidence>
<keyword evidence="2 8" id="KW-0732">Signal</keyword>
<dbReference type="PANTHER" id="PTHR11005">
    <property type="entry name" value="LYSOSOMAL ACID LIPASE-RELATED"/>
    <property type="match status" value="1"/>
</dbReference>
<evidence type="ECO:0000256" key="7">
    <source>
        <dbReference type="SAM" id="MobiDB-lite"/>
    </source>
</evidence>
<dbReference type="SUPFAM" id="SSF53474">
    <property type="entry name" value="alpha/beta-Hydrolases"/>
    <property type="match status" value="1"/>
</dbReference>
<dbReference type="Gene3D" id="3.40.50.1820">
    <property type="entry name" value="alpha/beta hydrolase"/>
    <property type="match status" value="1"/>
</dbReference>
<sequence>MMLFCATVVVLLDAAASVFASSVSAASAYAPTESTPGAAGPYAIDDPRFCLPYDPDADLPTPRIILRHGYPAEKHIVKTEDGYLLEVHRIPHGKTRFRDPEKPPILLQHGLLGSSSDFIINGPEKSYAYILADLGYDVWLGNCRGNTYSKHHVKLDPKSNDFWNFSFHEMGEYDLPAVIDFILMTTGHRDLLYMGHSMGTTMFFVMASTKPEYNEKIRAQFSLAPVAFMSRAKTPVRYLAPFADDYMKMIEWIGTGEFLGHTSFMKKVFKYMCEFYMLEEIICEQYIFVLTGFDRDQFNRTLLPVILGHTPAGASTKTLVHYAQEIASAKFRPFDYGPEENLVKYGTKEPIDYDLSKITTPVSLYHSLNDLMANEQDVTELQKRLPNVINSHQVEYPQFNHLDFLWATDIRKLIMDRVLSDVQKVTAFDFTPYESFYETFSKTEGASSFNVTNLIDSLISARHNSSVELGDISANFPEEVRSSKLVQAFLINKLSAEVRHSKEELVDPALEARESEDVDLEYDDAEEQNGPHATLGPLQLSWKKKAAKAVKFYDRTVQIFKAKLAKYERTYHRNLEKIDNKMTNVKEKFSKINDRVGEHVANVSNRLMDVGSRLANVSSRLANVGNKIHEKYNNTAHKLHEKYNNTMHKFSHRYDNTVSNSLSSIKAKIADYERFFREKYNIEAKKQAYDDFIESMRTKAKEIEQKFLGLPRKMADKYNDFKSYVKKDRTKEEISGSEKKRPDEDGEERLESIESKETERKSNHDKES</sequence>
<dbReference type="AlphaFoldDB" id="A0A9P0F2X5"/>
<dbReference type="EMBL" id="OU963864">
    <property type="protein sequence ID" value="CAH0387441.1"/>
    <property type="molecule type" value="Genomic_DNA"/>
</dbReference>
<evidence type="ECO:0000256" key="5">
    <source>
        <dbReference type="ARBA" id="ARBA00023098"/>
    </source>
</evidence>
<proteinExistence type="inferred from homology"/>
<evidence type="ECO:0000256" key="6">
    <source>
        <dbReference type="ARBA" id="ARBA00023180"/>
    </source>
</evidence>
<dbReference type="Gene3D" id="1.20.120.20">
    <property type="entry name" value="Apolipoprotein"/>
    <property type="match status" value="1"/>
</dbReference>
<evidence type="ECO:0000256" key="8">
    <source>
        <dbReference type="SAM" id="SignalP"/>
    </source>
</evidence>
<gene>
    <name evidence="10" type="ORF">BEMITA_LOCUS6459</name>
</gene>
<evidence type="ECO:0000313" key="11">
    <source>
        <dbReference type="Proteomes" id="UP001152759"/>
    </source>
</evidence>
<evidence type="ECO:0000313" key="10">
    <source>
        <dbReference type="EMBL" id="CAH0387441.1"/>
    </source>
</evidence>
<protein>
    <recommendedName>
        <fullName evidence="9">Partial AB-hydrolase lipase domain-containing protein</fullName>
    </recommendedName>
</protein>
<dbReference type="GO" id="GO:0016787">
    <property type="term" value="F:hydrolase activity"/>
    <property type="evidence" value="ECO:0007669"/>
    <property type="project" value="UniProtKB-KW"/>
</dbReference>
<dbReference type="GO" id="GO:0016042">
    <property type="term" value="P:lipid catabolic process"/>
    <property type="evidence" value="ECO:0007669"/>
    <property type="project" value="UniProtKB-KW"/>
</dbReference>
<keyword evidence="11" id="KW-1185">Reference proteome</keyword>
<dbReference type="FunFam" id="3.40.50.1820:FF:000021">
    <property type="entry name" value="Lipase"/>
    <property type="match status" value="1"/>
</dbReference>
<feature type="region of interest" description="Disordered" evidence="7">
    <location>
        <begin position="728"/>
        <end position="768"/>
    </location>
</feature>
<evidence type="ECO:0000256" key="1">
    <source>
        <dbReference type="ARBA" id="ARBA00010701"/>
    </source>
</evidence>
<evidence type="ECO:0000256" key="2">
    <source>
        <dbReference type="ARBA" id="ARBA00022729"/>
    </source>
</evidence>
<dbReference type="InterPro" id="IPR006693">
    <property type="entry name" value="AB_hydrolase_lipase"/>
</dbReference>
<organism evidence="10 11">
    <name type="scientific">Bemisia tabaci</name>
    <name type="common">Sweetpotato whitefly</name>
    <name type="synonym">Aleurodes tabaci</name>
    <dbReference type="NCBI Taxonomy" id="7038"/>
    <lineage>
        <taxon>Eukaryota</taxon>
        <taxon>Metazoa</taxon>
        <taxon>Ecdysozoa</taxon>
        <taxon>Arthropoda</taxon>
        <taxon>Hexapoda</taxon>
        <taxon>Insecta</taxon>
        <taxon>Pterygota</taxon>
        <taxon>Neoptera</taxon>
        <taxon>Paraneoptera</taxon>
        <taxon>Hemiptera</taxon>
        <taxon>Sternorrhyncha</taxon>
        <taxon>Aleyrodoidea</taxon>
        <taxon>Aleyrodidae</taxon>
        <taxon>Aleyrodinae</taxon>
        <taxon>Bemisia</taxon>
    </lineage>
</organism>
<keyword evidence="4" id="KW-0442">Lipid degradation</keyword>
<feature type="signal peptide" evidence="8">
    <location>
        <begin position="1"/>
        <end position="20"/>
    </location>
</feature>